<feature type="compositionally biased region" description="Basic and acidic residues" evidence="2">
    <location>
        <begin position="117"/>
        <end position="127"/>
    </location>
</feature>
<dbReference type="AlphaFoldDB" id="A0A7J0GQ13"/>
<dbReference type="EMBL" id="BJWL01000023">
    <property type="protein sequence ID" value="GFZ12882.1"/>
    <property type="molecule type" value="Genomic_DNA"/>
</dbReference>
<evidence type="ECO:0000313" key="4">
    <source>
        <dbReference type="Proteomes" id="UP000585474"/>
    </source>
</evidence>
<reference evidence="3 4" key="1">
    <citation type="submission" date="2019-07" db="EMBL/GenBank/DDBJ databases">
        <title>De Novo Assembly of kiwifruit Actinidia rufa.</title>
        <authorList>
            <person name="Sugita-Konishi S."/>
            <person name="Sato K."/>
            <person name="Mori E."/>
            <person name="Abe Y."/>
            <person name="Kisaki G."/>
            <person name="Hamano K."/>
            <person name="Suezawa K."/>
            <person name="Otani M."/>
            <person name="Fukuda T."/>
            <person name="Manabe T."/>
            <person name="Gomi K."/>
            <person name="Tabuchi M."/>
            <person name="Akimitsu K."/>
            <person name="Kataoka I."/>
        </authorList>
    </citation>
    <scope>NUCLEOTIDE SEQUENCE [LARGE SCALE GENOMIC DNA]</scope>
    <source>
        <strain evidence="4">cv. Fuchu</strain>
    </source>
</reference>
<dbReference type="PANTHER" id="PTHR35120">
    <property type="entry name" value="HISTONE ACETYLTRANSFERASE KAT6B-LIKE"/>
    <property type="match status" value="1"/>
</dbReference>
<feature type="coiled-coil region" evidence="1">
    <location>
        <begin position="550"/>
        <end position="602"/>
    </location>
</feature>
<dbReference type="PANTHER" id="PTHR35120:SF2">
    <property type="entry name" value="AMINOTRANSFERASE-LIKE PLANT MOBILE DOMAIN-CONTAINING PROTEIN"/>
    <property type="match status" value="1"/>
</dbReference>
<sequence>MVSEAVDLDSEEVLVSEESIAFIEDFVSNWVLLHEDTWILPHEVLNWTRAIKDRHPEKYLIKSQREEMFWEEPLKLEAEVEVKVKEEEDGDVDVKMMAQEPKIEAELEVKEEEEDGNEVKMEKEHMEGAGAEAEAVVVEAEEEDGEAEAVVVEAEEEDGVEVKMGHFDNFQGQESEDNALVKMEQEHMEGAVAEAEAEAVVVEAEEEDGGEVKMGDFDNFQGQESEDNALVEEPNVELTLGKEIVDKEEEEAKDGDMMDVEESEVEEQGQWLLDGKNIAGDHFLQRCTVEADRCVDDGDEERKLDEEVDEEVDEDEDEMEDDGFNLLSKGNTLEGDVLTDNLLQGMEIAQIPIPFGLPEQLRDEPDMELLSSRNSDGPSVFGNSSKREMVHEHDVSHESLHGNNKRLRTDGSWSHKSPDFEMCMEEVHHWMEKARMTYRAKEQACDESNMNQQFLLSEVQRRDNMIDHLYKTKHEELQKKNGEIYRLERELYIVGNLLDGYRKALKEINKAFSEYRQGCQLTEEPLYQDAGPGGVVLSTMELEKQRLKREEEDRLNRIVIEQQVKELEEEVVGKLESQLNEVHRLEKLLMDFENEVKLMKELSAKPKVIGSWDTRLRYGTSLEAELWGILRGLKVIVGQELRNMNIESYLAVADIEKVKKFPVSFGVYLTRVPAMKRSSERKKNPRKDESKWQRDAQIFVSGIAI</sequence>
<organism evidence="3 4">
    <name type="scientific">Actinidia rufa</name>
    <dbReference type="NCBI Taxonomy" id="165716"/>
    <lineage>
        <taxon>Eukaryota</taxon>
        <taxon>Viridiplantae</taxon>
        <taxon>Streptophyta</taxon>
        <taxon>Embryophyta</taxon>
        <taxon>Tracheophyta</taxon>
        <taxon>Spermatophyta</taxon>
        <taxon>Magnoliopsida</taxon>
        <taxon>eudicotyledons</taxon>
        <taxon>Gunneridae</taxon>
        <taxon>Pentapetalae</taxon>
        <taxon>asterids</taxon>
        <taxon>Ericales</taxon>
        <taxon>Actinidiaceae</taxon>
        <taxon>Actinidia</taxon>
    </lineage>
</organism>
<proteinExistence type="predicted"/>
<feature type="compositionally biased region" description="Acidic residues" evidence="2">
    <location>
        <begin position="306"/>
        <end position="321"/>
    </location>
</feature>
<keyword evidence="4" id="KW-1185">Reference proteome</keyword>
<dbReference type="OrthoDB" id="1749600at2759"/>
<feature type="region of interest" description="Disordered" evidence="2">
    <location>
        <begin position="298"/>
        <end position="321"/>
    </location>
</feature>
<evidence type="ECO:0000256" key="1">
    <source>
        <dbReference type="SAM" id="Coils"/>
    </source>
</evidence>
<protein>
    <submittedName>
        <fullName evidence="3">Uncharacterized protein</fullName>
    </submittedName>
</protein>
<gene>
    <name evidence="3" type="ORF">Acr_23g0012670</name>
</gene>
<comment type="caution">
    <text evidence="3">The sequence shown here is derived from an EMBL/GenBank/DDBJ whole genome shotgun (WGS) entry which is preliminary data.</text>
</comment>
<dbReference type="Proteomes" id="UP000585474">
    <property type="component" value="Unassembled WGS sequence"/>
</dbReference>
<keyword evidence="1" id="KW-0175">Coiled coil</keyword>
<accession>A0A7J0GQ13</accession>
<evidence type="ECO:0000256" key="2">
    <source>
        <dbReference type="SAM" id="MobiDB-lite"/>
    </source>
</evidence>
<evidence type="ECO:0000313" key="3">
    <source>
        <dbReference type="EMBL" id="GFZ12882.1"/>
    </source>
</evidence>
<feature type="region of interest" description="Disordered" evidence="2">
    <location>
        <begin position="109"/>
        <end position="128"/>
    </location>
</feature>
<name>A0A7J0GQ13_9ERIC</name>